<gene>
    <name evidence="2" type="ORF">LQ567_19985</name>
</gene>
<evidence type="ECO:0000313" key="3">
    <source>
        <dbReference type="Proteomes" id="UP001199816"/>
    </source>
</evidence>
<name>A0ABS8PYS4_9BACT</name>
<dbReference type="InterPro" id="IPR043129">
    <property type="entry name" value="ATPase_NBD"/>
</dbReference>
<dbReference type="Pfam" id="PF00480">
    <property type="entry name" value="ROK"/>
    <property type="match status" value="1"/>
</dbReference>
<dbReference type="PANTHER" id="PTHR18964">
    <property type="entry name" value="ROK (REPRESSOR, ORF, KINASE) FAMILY"/>
    <property type="match status" value="1"/>
</dbReference>
<protein>
    <submittedName>
        <fullName evidence="2">ROK family protein</fullName>
    </submittedName>
</protein>
<dbReference type="Proteomes" id="UP001199816">
    <property type="component" value="Unassembled WGS sequence"/>
</dbReference>
<dbReference type="EMBL" id="JAJNEC010000006">
    <property type="protein sequence ID" value="MCD2425076.1"/>
    <property type="molecule type" value="Genomic_DNA"/>
</dbReference>
<reference evidence="2 3" key="1">
    <citation type="submission" date="2021-11" db="EMBL/GenBank/DDBJ databases">
        <title>Genomic of Niabella pedocola.</title>
        <authorList>
            <person name="Wu T."/>
        </authorList>
    </citation>
    <scope>NUCLEOTIDE SEQUENCE [LARGE SCALE GENOMIC DNA]</scope>
    <source>
        <strain evidence="2 3">JCM 31011</strain>
    </source>
</reference>
<dbReference type="SUPFAM" id="SSF53067">
    <property type="entry name" value="Actin-like ATPase domain"/>
    <property type="match status" value="1"/>
</dbReference>
<dbReference type="InterPro" id="IPR049874">
    <property type="entry name" value="ROK_cs"/>
</dbReference>
<dbReference type="PROSITE" id="PS01125">
    <property type="entry name" value="ROK"/>
    <property type="match status" value="1"/>
</dbReference>
<organism evidence="2 3">
    <name type="scientific">Niabella pedocola</name>
    <dbReference type="NCBI Taxonomy" id="1752077"/>
    <lineage>
        <taxon>Bacteria</taxon>
        <taxon>Pseudomonadati</taxon>
        <taxon>Bacteroidota</taxon>
        <taxon>Chitinophagia</taxon>
        <taxon>Chitinophagales</taxon>
        <taxon>Chitinophagaceae</taxon>
        <taxon>Niabella</taxon>
    </lineage>
</organism>
<dbReference type="PANTHER" id="PTHR18964:SF149">
    <property type="entry name" value="BIFUNCTIONAL UDP-N-ACETYLGLUCOSAMINE 2-EPIMERASE_N-ACETYLMANNOSAMINE KINASE"/>
    <property type="match status" value="1"/>
</dbReference>
<proteinExistence type="inferred from homology"/>
<accession>A0ABS8PYS4</accession>
<comment type="similarity">
    <text evidence="1">Belongs to the ROK (NagC/XylR) family.</text>
</comment>
<keyword evidence="3" id="KW-1185">Reference proteome</keyword>
<sequence length="322" mass="33592">MKEQFAIGIDVGGSALKCGVVAENGSLMYCFTEAINKEDGEAGIIEQIAACIAQAAVVVQEKGGVVCGTGIGFPGIVENDVVIGGADNLPGFEQLPLGRLLMERTGYRTLVDNDANMMGMGEWIYGAAKGCSDIVFLTVGTGIGGALIINNQLYGGYRNRGTELGHVIIRQGGIACSCGARGCFEAYASVAALIGHYRLLKQDIPDIVDGRHIVEGYFQQEDAAVAAMAYHFDYMATGIAGYINIFSPQKVVIGGGISEAGDFYIREIAARVSRLAMPAASQQTTLVPAALGNKAGLQGCAAKVFQTAAGSTPAAMYNHSTN</sequence>
<comment type="caution">
    <text evidence="2">The sequence shown here is derived from an EMBL/GenBank/DDBJ whole genome shotgun (WGS) entry which is preliminary data.</text>
</comment>
<evidence type="ECO:0000313" key="2">
    <source>
        <dbReference type="EMBL" id="MCD2425076.1"/>
    </source>
</evidence>
<evidence type="ECO:0000256" key="1">
    <source>
        <dbReference type="ARBA" id="ARBA00006479"/>
    </source>
</evidence>
<dbReference type="InterPro" id="IPR000600">
    <property type="entry name" value="ROK"/>
</dbReference>
<dbReference type="Gene3D" id="3.30.420.40">
    <property type="match status" value="2"/>
</dbReference>
<dbReference type="RefSeq" id="WP_231007489.1">
    <property type="nucleotide sequence ID" value="NZ_JAJNEC010000006.1"/>
</dbReference>